<dbReference type="GO" id="GO:0004518">
    <property type="term" value="F:nuclease activity"/>
    <property type="evidence" value="ECO:0007669"/>
    <property type="project" value="UniProtKB-KW"/>
</dbReference>
<keyword evidence="13" id="KW-0234">DNA repair</keyword>
<dbReference type="Pfam" id="PF17760">
    <property type="entry name" value="UvrA_inter"/>
    <property type="match status" value="1"/>
</dbReference>
<evidence type="ECO:0000256" key="9">
    <source>
        <dbReference type="ARBA" id="ARBA00022833"/>
    </source>
</evidence>
<comment type="caution">
    <text evidence="15">The sequence shown here is derived from an EMBL/GenBank/DDBJ whole genome shotgun (WGS) entry which is preliminary data.</text>
</comment>
<keyword evidence="2" id="KW-0963">Cytoplasm</keyword>
<dbReference type="GO" id="GO:0005524">
    <property type="term" value="F:ATP binding"/>
    <property type="evidence" value="ECO:0007669"/>
    <property type="project" value="UniProtKB-KW"/>
</dbReference>
<keyword evidence="5" id="KW-0547">Nucleotide-binding</keyword>
<dbReference type="InterPro" id="IPR017871">
    <property type="entry name" value="ABC_transporter-like_CS"/>
</dbReference>
<dbReference type="AlphaFoldDB" id="A0A8S4C2A3"/>
<evidence type="ECO:0000256" key="10">
    <source>
        <dbReference type="ARBA" id="ARBA00022840"/>
    </source>
</evidence>
<keyword evidence="3" id="KW-0479">Metal-binding</keyword>
<keyword evidence="16" id="KW-1185">Reference proteome</keyword>
<dbReference type="InterPro" id="IPR004602">
    <property type="entry name" value="UvrA"/>
</dbReference>
<dbReference type="PROSITE" id="PS00211">
    <property type="entry name" value="ABC_TRANSPORTER_1"/>
    <property type="match status" value="2"/>
</dbReference>
<dbReference type="InterPro" id="IPR027417">
    <property type="entry name" value="P-loop_NTPase"/>
</dbReference>
<keyword evidence="7" id="KW-0228">DNA excision</keyword>
<protein>
    <submittedName>
        <fullName evidence="15">UvrABC system protein A</fullName>
    </submittedName>
</protein>
<evidence type="ECO:0000256" key="2">
    <source>
        <dbReference type="ARBA" id="ARBA00022490"/>
    </source>
</evidence>
<dbReference type="GO" id="GO:0016887">
    <property type="term" value="F:ATP hydrolysis activity"/>
    <property type="evidence" value="ECO:0007669"/>
    <property type="project" value="InterPro"/>
</dbReference>
<dbReference type="FunFam" id="1.20.1580.10:FF:000002">
    <property type="entry name" value="UvrABC system protein A"/>
    <property type="match status" value="1"/>
</dbReference>
<evidence type="ECO:0000256" key="8">
    <source>
        <dbReference type="ARBA" id="ARBA00022771"/>
    </source>
</evidence>
<sequence>MHGFISIKGAKEHNLKNINIDIPKEKLVVITGVSGSGKSSLAFDTIYAEGKRRYVESLSAYARQFLEAQAKPNVESIEGLSPAIAIDQKATSRNPRSTVATATEIYDYLRVLYARIGIPYSPATGLPIEKQTASQMTEEILKLPENTKLYILAPIARGQKGEYRKELLMMRKHGYERVKIDDSFYEFDDLPMLDKNRKHEISVVVDRISLDNELGNRLADSVETALKLSDGILYVEIVSIPEEVESKNKAGDVLVFSEKFACHVSGFSLTEIEPRIFSFNSSYGACPYCNGLGTEIYFDQGLIVPNLQLSIAEGAILPFSKSVISIVSQLKFHEQTFESLARHYKFSTTQPFNSLSEEIRNVIFYGSGNESISFTYDDGFRKSTVKKTFEGVIPLLEKRMQKTESSQVAEEMANYQTAKDCSACNGYRLKMESLCVKIAGKHIGEMCNMTISQSLEWFAHLKEALNNTHKQIAERLVKEITKRLKFLNDVGLDYLTLNRKATTLSGGESQRIRLASQIGSGLSGVLYVLDEPSIGLHQRDNDRLLNTLWHLRDLGNTVIVVEHDMDTMKTADHLIDVGPGAGVHGGQIIAQGRPEEVAQVKESITGKYLSKELVIEVPKSRRPGLKDKFIEITGARSNNLKNISVSIPIGSFVAFAGVSGSGKSSFVINTLYKAALKKLHHSKITPGAYDKITGLEYIDKIIQIDQSPIGRTPRSNPATYTGAFTHIRDWFAALQESKARGYSSGRFSFNVKGGRCETCEGDGVIKIEMHFLPDVYVRCDECKGSRYNKETLEIKYKDKSIADVLNMTVDEIAEFFPNVPLILEKAMALKEVGLGYMKIGQSATTLSGGEAQRIKLAKELSKKSTGRTLYILDEPTTGLHMHDIQKLLVVLHKLVDAENTVVVIEHNLDVIKTADYVVDMGPEGGSKGGAVVATGAPEEIISSKESITGKYLKPLLI</sequence>
<keyword evidence="4" id="KW-0677">Repeat</keyword>
<feature type="domain" description="ABC transporter" evidence="14">
    <location>
        <begin position="341"/>
        <end position="604"/>
    </location>
</feature>
<gene>
    <name evidence="15" type="primary">uvrA</name>
    <name evidence="15" type="ORF">MHYMCMPASI_00494</name>
</gene>
<dbReference type="GO" id="GO:0005737">
    <property type="term" value="C:cytoplasm"/>
    <property type="evidence" value="ECO:0007669"/>
    <property type="project" value="UniProtKB-SubCell"/>
</dbReference>
<dbReference type="Gene3D" id="3.40.50.300">
    <property type="entry name" value="P-loop containing nucleotide triphosphate hydrolases"/>
    <property type="match status" value="3"/>
</dbReference>
<dbReference type="HAMAP" id="MF_00205">
    <property type="entry name" value="UvrA"/>
    <property type="match status" value="1"/>
</dbReference>
<feature type="domain" description="ABC transporter" evidence="14">
    <location>
        <begin position="625"/>
        <end position="953"/>
    </location>
</feature>
<dbReference type="CDD" id="cd03271">
    <property type="entry name" value="ABC_UvrA_II"/>
    <property type="match status" value="1"/>
</dbReference>
<dbReference type="NCBIfam" id="TIGR00630">
    <property type="entry name" value="uvra"/>
    <property type="match status" value="1"/>
</dbReference>
<dbReference type="PROSITE" id="PS50893">
    <property type="entry name" value="ABC_TRANSPORTER_2"/>
    <property type="match status" value="2"/>
</dbReference>
<dbReference type="Gene3D" id="1.10.8.280">
    <property type="entry name" value="ABC transporter ATPase domain-like"/>
    <property type="match status" value="1"/>
</dbReference>
<dbReference type="PANTHER" id="PTHR43152:SF3">
    <property type="entry name" value="UVRABC SYSTEM PROTEIN A"/>
    <property type="match status" value="1"/>
</dbReference>
<keyword evidence="9" id="KW-0862">Zinc</keyword>
<keyword evidence="8" id="KW-0863">Zinc-finger</keyword>
<evidence type="ECO:0000256" key="3">
    <source>
        <dbReference type="ARBA" id="ARBA00022723"/>
    </source>
</evidence>
<accession>A0A8S4C2A3</accession>
<dbReference type="Proteomes" id="UP000837675">
    <property type="component" value="Unassembled WGS sequence"/>
</dbReference>
<evidence type="ECO:0000256" key="5">
    <source>
        <dbReference type="ARBA" id="ARBA00022741"/>
    </source>
</evidence>
<dbReference type="Gene3D" id="3.30.190.20">
    <property type="match status" value="1"/>
</dbReference>
<evidence type="ECO:0000256" key="11">
    <source>
        <dbReference type="ARBA" id="ARBA00022881"/>
    </source>
</evidence>
<comment type="subcellular location">
    <subcellularLocation>
        <location evidence="1">Cytoplasm</location>
    </subcellularLocation>
</comment>
<evidence type="ECO:0000256" key="6">
    <source>
        <dbReference type="ARBA" id="ARBA00022763"/>
    </source>
</evidence>
<evidence type="ECO:0000256" key="12">
    <source>
        <dbReference type="ARBA" id="ARBA00023125"/>
    </source>
</evidence>
<name>A0A8S4C2A3_9ACAR</name>
<evidence type="ECO:0000313" key="15">
    <source>
        <dbReference type="EMBL" id="CAG7591857.1"/>
    </source>
</evidence>
<dbReference type="Gene3D" id="1.20.1580.10">
    <property type="entry name" value="ABC transporter ATPase like domain"/>
    <property type="match status" value="3"/>
</dbReference>
<evidence type="ECO:0000313" key="16">
    <source>
        <dbReference type="Proteomes" id="UP000837675"/>
    </source>
</evidence>
<evidence type="ECO:0000256" key="7">
    <source>
        <dbReference type="ARBA" id="ARBA00022769"/>
    </source>
</evidence>
<dbReference type="NCBIfam" id="NF001503">
    <property type="entry name" value="PRK00349.1"/>
    <property type="match status" value="1"/>
</dbReference>
<dbReference type="InterPro" id="IPR041552">
    <property type="entry name" value="UvrA_DNA-bd"/>
</dbReference>
<keyword evidence="6" id="KW-0227">DNA damage</keyword>
<dbReference type="GO" id="GO:0008270">
    <property type="term" value="F:zinc ion binding"/>
    <property type="evidence" value="ECO:0007669"/>
    <property type="project" value="UniProtKB-KW"/>
</dbReference>
<evidence type="ECO:0000256" key="1">
    <source>
        <dbReference type="ARBA" id="ARBA00004496"/>
    </source>
</evidence>
<evidence type="ECO:0000259" key="14">
    <source>
        <dbReference type="PROSITE" id="PS50893"/>
    </source>
</evidence>
<dbReference type="SUPFAM" id="SSF52540">
    <property type="entry name" value="P-loop containing nucleoside triphosphate hydrolases"/>
    <property type="match status" value="2"/>
</dbReference>
<dbReference type="InterPro" id="IPR003439">
    <property type="entry name" value="ABC_transporter-like_ATP-bd"/>
</dbReference>
<dbReference type="GO" id="GO:0006289">
    <property type="term" value="P:nucleotide-excision repair"/>
    <property type="evidence" value="ECO:0007669"/>
    <property type="project" value="InterPro"/>
</dbReference>
<dbReference type="EMBL" id="CAJVAF010000215">
    <property type="protein sequence ID" value="CAG7591857.1"/>
    <property type="molecule type" value="Genomic_DNA"/>
</dbReference>
<keyword evidence="12" id="KW-0238">DNA-binding</keyword>
<dbReference type="InterPro" id="IPR041102">
    <property type="entry name" value="UvrA_inter"/>
</dbReference>
<dbReference type="GO" id="GO:0003677">
    <property type="term" value="F:DNA binding"/>
    <property type="evidence" value="ECO:0007669"/>
    <property type="project" value="UniProtKB-KW"/>
</dbReference>
<evidence type="ECO:0000256" key="4">
    <source>
        <dbReference type="ARBA" id="ARBA00022737"/>
    </source>
</evidence>
<reference evidence="15" key="1">
    <citation type="submission" date="2021-06" db="EMBL/GenBank/DDBJ databases">
        <authorList>
            <person name="Nardi T."/>
            <person name="Nardi T."/>
        </authorList>
    </citation>
    <scope>NUCLEOTIDE SEQUENCE</scope>
</reference>
<proteinExistence type="inferred from homology"/>
<organism evidence="15 16">
    <name type="scientific">Hyalomma marginatum</name>
    <dbReference type="NCBI Taxonomy" id="34627"/>
    <lineage>
        <taxon>Eukaryota</taxon>
        <taxon>Metazoa</taxon>
        <taxon>Ecdysozoa</taxon>
        <taxon>Arthropoda</taxon>
        <taxon>Chelicerata</taxon>
        <taxon>Arachnida</taxon>
        <taxon>Acari</taxon>
        <taxon>Parasitiformes</taxon>
        <taxon>Ixodida</taxon>
        <taxon>Ixodoidea</taxon>
        <taxon>Ixodidae</taxon>
        <taxon>Hyalomminae</taxon>
        <taxon>Hyalomma</taxon>
    </lineage>
</organism>
<dbReference type="GO" id="GO:0009380">
    <property type="term" value="C:excinuclease repair complex"/>
    <property type="evidence" value="ECO:0007669"/>
    <property type="project" value="InterPro"/>
</dbReference>
<dbReference type="Pfam" id="PF17755">
    <property type="entry name" value="UvrA_DNA-bind"/>
    <property type="match status" value="1"/>
</dbReference>
<evidence type="ECO:0000256" key="13">
    <source>
        <dbReference type="ARBA" id="ARBA00023204"/>
    </source>
</evidence>
<keyword evidence="11" id="KW-0267">Excision nuclease</keyword>
<dbReference type="PANTHER" id="PTHR43152">
    <property type="entry name" value="UVRABC SYSTEM PROTEIN A"/>
    <property type="match status" value="1"/>
</dbReference>
<keyword evidence="10" id="KW-0067">ATP-binding</keyword>